<dbReference type="Pfam" id="PF00535">
    <property type="entry name" value="Glycos_transf_2"/>
    <property type="match status" value="1"/>
</dbReference>
<dbReference type="PANTHER" id="PTHR43685:SF2">
    <property type="entry name" value="GLYCOSYLTRANSFERASE 2-LIKE DOMAIN-CONTAINING PROTEIN"/>
    <property type="match status" value="1"/>
</dbReference>
<dbReference type="Gene3D" id="3.90.550.10">
    <property type="entry name" value="Spore Coat Polysaccharide Biosynthesis Protein SpsA, Chain A"/>
    <property type="match status" value="1"/>
</dbReference>
<organism evidence="2 3">
    <name type="scientific">Kluyvera ascorbata</name>
    <dbReference type="NCBI Taxonomy" id="51288"/>
    <lineage>
        <taxon>Bacteria</taxon>
        <taxon>Pseudomonadati</taxon>
        <taxon>Pseudomonadota</taxon>
        <taxon>Gammaproteobacteria</taxon>
        <taxon>Enterobacterales</taxon>
        <taxon>Enterobacteriaceae</taxon>
        <taxon>Kluyvera</taxon>
    </lineage>
</organism>
<dbReference type="InterPro" id="IPR050834">
    <property type="entry name" value="Glycosyltransf_2"/>
</dbReference>
<dbReference type="InterPro" id="IPR043148">
    <property type="entry name" value="TagF_C"/>
</dbReference>
<evidence type="ECO:0000259" key="1">
    <source>
        <dbReference type="Pfam" id="PF00535"/>
    </source>
</evidence>
<dbReference type="RefSeq" id="WP_123651524.1">
    <property type="nucleotide sequence ID" value="NZ_RHFN01000012.1"/>
</dbReference>
<dbReference type="InterPro" id="IPR011990">
    <property type="entry name" value="TPR-like_helical_dom_sf"/>
</dbReference>
<proteinExistence type="predicted"/>
<dbReference type="Gene3D" id="3.40.50.12580">
    <property type="match status" value="1"/>
</dbReference>
<dbReference type="Gene3D" id="1.25.40.10">
    <property type="entry name" value="Tetratricopeptide repeat domain"/>
    <property type="match status" value="1"/>
</dbReference>
<dbReference type="AlphaFoldDB" id="A0A3N2S171"/>
<dbReference type="GO" id="GO:0016020">
    <property type="term" value="C:membrane"/>
    <property type="evidence" value="ECO:0007669"/>
    <property type="project" value="InterPro"/>
</dbReference>
<keyword evidence="2" id="KW-0808">Transferase</keyword>
<dbReference type="CDD" id="cd00761">
    <property type="entry name" value="Glyco_tranf_GTA_type"/>
    <property type="match status" value="1"/>
</dbReference>
<evidence type="ECO:0000313" key="3">
    <source>
        <dbReference type="Proteomes" id="UP000268051"/>
    </source>
</evidence>
<dbReference type="InterPro" id="IPR007554">
    <property type="entry name" value="Glycerophosphate_synth"/>
</dbReference>
<dbReference type="InterPro" id="IPR001173">
    <property type="entry name" value="Glyco_trans_2-like"/>
</dbReference>
<dbReference type="GO" id="GO:0047355">
    <property type="term" value="F:CDP-glycerol glycerophosphotransferase activity"/>
    <property type="evidence" value="ECO:0007669"/>
    <property type="project" value="InterPro"/>
</dbReference>
<dbReference type="OrthoDB" id="6813549at2"/>
<feature type="domain" description="Glycosyltransferase 2-like" evidence="1">
    <location>
        <begin position="43"/>
        <end position="185"/>
    </location>
</feature>
<comment type="caution">
    <text evidence="2">The sequence shown here is derived from an EMBL/GenBank/DDBJ whole genome shotgun (WGS) entry which is preliminary data.</text>
</comment>
<sequence>MLNKKLKKLIRDPNLFFNDMVEKQKKKYSHIYTKKIDGHNQYTVISAVYNVGRYLDEYFKSIVDQSLNFKKHIHLIMVDDGSVDDSASIIKKWQNKYPQNITYLWKENGGQASARNLGLEHVTTEWVTFIDPDDTLDINYFKHVDNNLHKNKKIKLASCNIVFFIEKNKIFKNNHPLNYKFKNKTNTVPISQNYNDIQLSASSAFFLFDIVRKNKLEFDPTVKPNFEDGKFISEYLLSISNGDVCFIDEAKYIYIKREDGTSTLDTSWQRVERYTDVFENGYINLLKKTADKYTIIPKYIQRAVLYELFWYIKHLVKKPERVDFLSDEEKDKFIGFMHEAFSYIDVKEIMSFNLAGCWFYHKIGAISYFKKESVETQFVYVNGYDAYKNIVKLTYFYLNEHFENITVDGVNTIPVFAKVANHDFLKDNFIKEKIIWVDITCSTSISIKLGDVTTFISLGGKNYKSSINVSDIIKHFKNIVPRYNISEKYRDCWLLMDRDTQADDNAEHLYRYITEKHPDQSVYFAIRRNSHDWERLLNDDFKLVEFGSHAHEDILKSCSKIISSHANYYVTNYLGKNMLAGRHFIFLQHGVIKDDLSEWLNNVEQINCFVTSTTDEYESIISNESRYIYGKKEVVLTGLPRHDRLLINSDQKENIILIMPTWRQNAVGALTGDGDSRIINPHFMETKFAISWFDFIHSSELRILLEKYNYRAIFFPHSNIQPYVPLFNVPDYIEIASHADGSIQDFFIKASLMITDFSSTAFEMAVQRKPTLYYQFDSEDCYSGGHTYSKGYFDYRDNGFGIVSEDKEGLIYSLEQALVNNCIPEPIILNRMNAAFPNMDGKNCERTYRAIKSLDEPVNILDIDVNLLRHYAIQASSYSRWAIAEERWKNYKSCAELFSVDDCVYLTQCLRMQGKFNEAYEIACSIDNKNHQLLNERALIMMSKLKWKDALQLWSYLEKDSKDNLYYCISLAFAGEQLKLKHLSDDNANDDFLKMCYLFSIRDWDKVVNLWDRIERLGFGEDIKQEYTHMMLLFISHAYRLIHSYDEAHKYLLEYEKYESGNIFCRYEIASLAFECENWQKVISQLQSACKDLSSLPVMFMYYYVVAAQALNKDIDYLFQEYESKNNINSMEHNDISYYSRILMRFNRWRDAHELLSALDSKNYDEIYFQAICLKELGDINNSYYTLTSTTLLPSSNGLRLRADLAQLNDDWQGAYQSWLEYLHSSSEAISAENIEKLQRLKIICNSSTAIH</sequence>
<name>A0A3N2S171_9ENTR</name>
<accession>A0A3N2S171</accession>
<protein>
    <submittedName>
        <fullName evidence="2">Glycosyltransferase</fullName>
    </submittedName>
</protein>
<dbReference type="SUPFAM" id="SSF53448">
    <property type="entry name" value="Nucleotide-diphospho-sugar transferases"/>
    <property type="match status" value="1"/>
</dbReference>
<dbReference type="InterPro" id="IPR029044">
    <property type="entry name" value="Nucleotide-diphossugar_trans"/>
</dbReference>
<gene>
    <name evidence="2" type="ORF">EB837_13115</name>
</gene>
<evidence type="ECO:0000313" key="2">
    <source>
        <dbReference type="EMBL" id="ROU13415.1"/>
    </source>
</evidence>
<reference evidence="2 3" key="1">
    <citation type="submission" date="2018-10" db="EMBL/GenBank/DDBJ databases">
        <title>Horizontal transference of carbapenem resistance between Klebsiella pneumoniae and Kluyvera ascorbata during abdominal infection: a case report.</title>
        <authorList>
            <person name="Raro O.H.F."/>
            <person name="Lima-Morales D."/>
            <person name="Barth A.L."/>
            <person name="Paim T.G.S."/>
            <person name="Mott M.P."/>
            <person name="Riche C.V.W."/>
            <person name="Teixeira U.F."/>
            <person name="Waechter F."/>
            <person name="Dias C.A.G."/>
        </authorList>
    </citation>
    <scope>NUCLEOTIDE SEQUENCE [LARGE SCALE GENOMIC DNA]</scope>
    <source>
        <strain evidence="2 3">OT2</strain>
    </source>
</reference>
<dbReference type="Proteomes" id="UP000268051">
    <property type="component" value="Unassembled WGS sequence"/>
</dbReference>
<dbReference type="EMBL" id="RHFN01000012">
    <property type="protein sequence ID" value="ROU13415.1"/>
    <property type="molecule type" value="Genomic_DNA"/>
</dbReference>
<dbReference type="PANTHER" id="PTHR43685">
    <property type="entry name" value="GLYCOSYLTRANSFERASE"/>
    <property type="match status" value="1"/>
</dbReference>
<dbReference type="Pfam" id="PF04464">
    <property type="entry name" value="Glyphos_transf"/>
    <property type="match status" value="1"/>
</dbReference>